<keyword evidence="1" id="KW-0812">Transmembrane</keyword>
<sequence>MFRMETVDKILVGAMFTFSLTSWVFYVGFLVLRQDPFYFVLDDIIGSEAGSTLPLILRMVLMFAEFEFVRSGTLFLSIALVGVSRWQKIVNVLLHNQRVRNAKRVVYYVKFQILHIEMSPLLNDATTIAISSLFWGLVFLICFILNGPASSQLVIYVLMASFGIVGLFLAMFGLNLLASLLENVVEIVNKCKKVAEYEVLQGSVGTQGRQAAKATKLQTKSLQALQIKYKPFHVIDKEFVVGVYENMFFRVLDAMLIF</sequence>
<accession>A0ABP1RJV4</accession>
<keyword evidence="1" id="KW-0472">Membrane</keyword>
<keyword evidence="1" id="KW-1133">Transmembrane helix</keyword>
<evidence type="ECO:0000313" key="2">
    <source>
        <dbReference type="EMBL" id="CAL8129264.1"/>
    </source>
</evidence>
<feature type="transmembrane region" description="Helical" evidence="1">
    <location>
        <begin position="12"/>
        <end position="32"/>
    </location>
</feature>
<keyword evidence="3" id="KW-1185">Reference proteome</keyword>
<gene>
    <name evidence="2" type="ORF">ODALV1_LOCUS23025</name>
</gene>
<comment type="caution">
    <text evidence="2">The sequence shown here is derived from an EMBL/GenBank/DDBJ whole genome shotgun (WGS) entry which is preliminary data.</text>
</comment>
<proteinExistence type="predicted"/>
<dbReference type="EMBL" id="CAXLJM020000076">
    <property type="protein sequence ID" value="CAL8129264.1"/>
    <property type="molecule type" value="Genomic_DNA"/>
</dbReference>
<feature type="transmembrane region" description="Helical" evidence="1">
    <location>
        <begin position="128"/>
        <end position="146"/>
    </location>
</feature>
<reference evidence="2 3" key="1">
    <citation type="submission" date="2024-08" db="EMBL/GenBank/DDBJ databases">
        <authorList>
            <person name="Cucini C."/>
            <person name="Frati F."/>
        </authorList>
    </citation>
    <scope>NUCLEOTIDE SEQUENCE [LARGE SCALE GENOMIC DNA]</scope>
</reference>
<organism evidence="2 3">
    <name type="scientific">Orchesella dallaii</name>
    <dbReference type="NCBI Taxonomy" id="48710"/>
    <lineage>
        <taxon>Eukaryota</taxon>
        <taxon>Metazoa</taxon>
        <taxon>Ecdysozoa</taxon>
        <taxon>Arthropoda</taxon>
        <taxon>Hexapoda</taxon>
        <taxon>Collembola</taxon>
        <taxon>Entomobryomorpha</taxon>
        <taxon>Entomobryoidea</taxon>
        <taxon>Orchesellidae</taxon>
        <taxon>Orchesellinae</taxon>
        <taxon>Orchesella</taxon>
    </lineage>
</organism>
<evidence type="ECO:0000256" key="1">
    <source>
        <dbReference type="SAM" id="Phobius"/>
    </source>
</evidence>
<evidence type="ECO:0000313" key="3">
    <source>
        <dbReference type="Proteomes" id="UP001642540"/>
    </source>
</evidence>
<name>A0ABP1RJV4_9HEXA</name>
<dbReference type="Proteomes" id="UP001642540">
    <property type="component" value="Unassembled WGS sequence"/>
</dbReference>
<feature type="transmembrane region" description="Helical" evidence="1">
    <location>
        <begin position="153"/>
        <end position="181"/>
    </location>
</feature>
<protein>
    <submittedName>
        <fullName evidence="2">Uncharacterized protein</fullName>
    </submittedName>
</protein>